<dbReference type="InterPro" id="IPR014938">
    <property type="entry name" value="YfhH-like"/>
</dbReference>
<dbReference type="InterPro" id="IPR036289">
    <property type="entry name" value="YfhH"/>
</dbReference>
<dbReference type="RefSeq" id="WP_230574426.1">
    <property type="nucleotide sequence ID" value="NZ_CAKJTI010000005.1"/>
</dbReference>
<protein>
    <recommendedName>
        <fullName evidence="3">Transcriptional regulator</fullName>
    </recommendedName>
</protein>
<comment type="caution">
    <text evidence="1">The sequence shown here is derived from an EMBL/GenBank/DDBJ whole genome shotgun (WGS) entry which is preliminary data.</text>
</comment>
<evidence type="ECO:0000313" key="1">
    <source>
        <dbReference type="EMBL" id="CAG9612226.1"/>
    </source>
</evidence>
<proteinExistence type="predicted"/>
<evidence type="ECO:0000313" key="2">
    <source>
        <dbReference type="Proteomes" id="UP000789423"/>
    </source>
</evidence>
<dbReference type="Gene3D" id="2.30.30.340">
    <property type="entry name" value="Hypothetical protein YfhH like domains"/>
    <property type="match status" value="1"/>
</dbReference>
<evidence type="ECO:0008006" key="3">
    <source>
        <dbReference type="Google" id="ProtNLM"/>
    </source>
</evidence>
<sequence length="106" mass="12272">MRNMPKRYSEMTPHELREEIGILKEQSVKAEQLGIVNEFDVLMRKIAMARAYMTDIDAFKIGETYELTEEPGVSFTITYFNGVFAWGHKQNETEEIGIPISLLQKK</sequence>
<dbReference type="SUPFAM" id="SSF101697">
    <property type="entry name" value="Hypothetical protein YfhH"/>
    <property type="match status" value="1"/>
</dbReference>
<organism evidence="1 2">
    <name type="scientific">Bacillus rhizoplanae</name>
    <dbReference type="NCBI Taxonomy" id="2880966"/>
    <lineage>
        <taxon>Bacteria</taxon>
        <taxon>Bacillati</taxon>
        <taxon>Bacillota</taxon>
        <taxon>Bacilli</taxon>
        <taxon>Bacillales</taxon>
        <taxon>Bacillaceae</taxon>
        <taxon>Bacillus</taxon>
    </lineage>
</organism>
<name>A0ABN7ZZJ4_9BACI</name>
<dbReference type="Gene3D" id="1.10.287.880">
    <property type="entry name" value="Hypothetical protein YfhH domain"/>
    <property type="match status" value="1"/>
</dbReference>
<reference evidence="1 2" key="1">
    <citation type="submission" date="2021-10" db="EMBL/GenBank/DDBJ databases">
        <authorList>
            <person name="Criscuolo A."/>
        </authorList>
    </citation>
    <scope>NUCLEOTIDE SEQUENCE [LARGE SCALE GENOMIC DNA]</scope>
    <source>
        <strain evidence="2">CIP 111899</strain>
    </source>
</reference>
<accession>A0ABN7ZZJ4</accession>
<dbReference type="Proteomes" id="UP000789423">
    <property type="component" value="Unassembled WGS sequence"/>
</dbReference>
<keyword evidence="2" id="KW-1185">Reference proteome</keyword>
<gene>
    <name evidence="1" type="primary">yfhH</name>
    <name evidence="1" type="ORF">BACCIP111899_01399</name>
</gene>
<dbReference type="EMBL" id="CAKJTI010000005">
    <property type="protein sequence ID" value="CAG9612226.1"/>
    <property type="molecule type" value="Genomic_DNA"/>
</dbReference>
<dbReference type="Pfam" id="PF08838">
    <property type="entry name" value="DUF1811"/>
    <property type="match status" value="1"/>
</dbReference>